<feature type="region of interest" description="Disordered" evidence="5">
    <location>
        <begin position="1727"/>
        <end position="1753"/>
    </location>
</feature>
<comment type="caution">
    <text evidence="10">The sequence shown here is derived from an EMBL/GenBank/DDBJ whole genome shotgun (WGS) entry which is preliminary data.</text>
</comment>
<dbReference type="SUPFAM" id="SSF56300">
    <property type="entry name" value="Metallo-dependent phosphatases"/>
    <property type="match status" value="1"/>
</dbReference>
<keyword evidence="11" id="KW-1185">Reference proteome</keyword>
<dbReference type="PROSITE" id="PS50853">
    <property type="entry name" value="FN3"/>
    <property type="match status" value="1"/>
</dbReference>
<keyword evidence="2" id="KW-0964">Secreted</keyword>
<feature type="chain" id="PRO_5018241328" evidence="7">
    <location>
        <begin position="42"/>
        <end position="1892"/>
    </location>
</feature>
<evidence type="ECO:0000313" key="11">
    <source>
        <dbReference type="Proteomes" id="UP000282515"/>
    </source>
</evidence>
<dbReference type="InterPro" id="IPR005887">
    <property type="entry name" value="GH92_a_mannosidase_put"/>
</dbReference>
<dbReference type="Gene3D" id="2.70.98.10">
    <property type="match status" value="1"/>
</dbReference>
<dbReference type="SUPFAM" id="SSF48208">
    <property type="entry name" value="Six-hairpin glycosidases"/>
    <property type="match status" value="1"/>
</dbReference>
<dbReference type="GO" id="GO:0006516">
    <property type="term" value="P:glycoprotein catabolic process"/>
    <property type="evidence" value="ECO:0007669"/>
    <property type="project" value="TreeGrafter"/>
</dbReference>
<dbReference type="Pfam" id="PF00149">
    <property type="entry name" value="Metallophos"/>
    <property type="match status" value="1"/>
</dbReference>
<dbReference type="InterPro" id="IPR003961">
    <property type="entry name" value="FN3_dom"/>
</dbReference>
<reference evidence="10 11" key="1">
    <citation type="submission" date="2018-10" db="EMBL/GenBank/DDBJ databases">
        <title>Aeromicrobium sp. 9W16Y-2 whole genome shotgun sequence.</title>
        <authorList>
            <person name="Li F."/>
        </authorList>
    </citation>
    <scope>NUCLEOTIDE SEQUENCE [LARGE SCALE GENOMIC DNA]</scope>
    <source>
        <strain evidence="10 11">9W16Y-2</strain>
    </source>
</reference>
<dbReference type="InterPro" id="IPR041371">
    <property type="entry name" value="GH92_N"/>
</dbReference>
<dbReference type="PANTHER" id="PTHR12143">
    <property type="entry name" value="PEPTIDE N-GLYCANASE PNGASE -RELATED"/>
    <property type="match status" value="1"/>
</dbReference>
<evidence type="ECO:0000256" key="7">
    <source>
        <dbReference type="SAM" id="SignalP"/>
    </source>
</evidence>
<evidence type="ECO:0000256" key="3">
    <source>
        <dbReference type="ARBA" id="ARBA00022729"/>
    </source>
</evidence>
<feature type="domain" description="Fibronectin type-III" evidence="9">
    <location>
        <begin position="993"/>
        <end position="1089"/>
    </location>
</feature>
<keyword evidence="6" id="KW-1133">Transmembrane helix</keyword>
<dbReference type="Gene3D" id="3.60.21.10">
    <property type="match status" value="1"/>
</dbReference>
<dbReference type="Pfam" id="PF16656">
    <property type="entry name" value="Pur_ac_phosph_N"/>
    <property type="match status" value="1"/>
</dbReference>
<feature type="transmembrane region" description="Helical" evidence="6">
    <location>
        <begin position="1868"/>
        <end position="1886"/>
    </location>
</feature>
<feature type="domain" description="Gram-positive cocci surface proteins LPxTG" evidence="8">
    <location>
        <begin position="1859"/>
        <end position="1892"/>
    </location>
</feature>
<dbReference type="NCBIfam" id="TIGR01167">
    <property type="entry name" value="LPXTG_anchor"/>
    <property type="match status" value="1"/>
</dbReference>
<dbReference type="Proteomes" id="UP000282515">
    <property type="component" value="Unassembled WGS sequence"/>
</dbReference>
<dbReference type="Gene3D" id="1.20.1050.60">
    <property type="entry name" value="alpha-1,2-mannosidase"/>
    <property type="match status" value="1"/>
</dbReference>
<proteinExistence type="predicted"/>
<dbReference type="Gene3D" id="2.60.40.380">
    <property type="entry name" value="Purple acid phosphatase-like, N-terminal"/>
    <property type="match status" value="1"/>
</dbReference>
<dbReference type="InterPro" id="IPR008963">
    <property type="entry name" value="Purple_acid_Pase-like_N"/>
</dbReference>
<dbReference type="PANTHER" id="PTHR12143:SF39">
    <property type="entry name" value="SECRETED PROTEIN"/>
    <property type="match status" value="1"/>
</dbReference>
<dbReference type="InterPro" id="IPR008928">
    <property type="entry name" value="6-hairpin_glycosidase_sf"/>
</dbReference>
<dbReference type="InterPro" id="IPR015914">
    <property type="entry name" value="PAPs_N"/>
</dbReference>
<dbReference type="InterPro" id="IPR029052">
    <property type="entry name" value="Metallo-depent_PP-like"/>
</dbReference>
<evidence type="ECO:0000256" key="2">
    <source>
        <dbReference type="ARBA" id="ARBA00022525"/>
    </source>
</evidence>
<evidence type="ECO:0000313" key="10">
    <source>
        <dbReference type="EMBL" id="RLV56759.1"/>
    </source>
</evidence>
<dbReference type="NCBIfam" id="TIGR01180">
    <property type="entry name" value="aman2_put"/>
    <property type="match status" value="1"/>
</dbReference>
<dbReference type="GO" id="GO:0005829">
    <property type="term" value="C:cytosol"/>
    <property type="evidence" value="ECO:0007669"/>
    <property type="project" value="TreeGrafter"/>
</dbReference>
<accession>A0A3L8PPK4</accession>
<dbReference type="Gene3D" id="3.30.2080.10">
    <property type="entry name" value="GH92 mannosidase domain"/>
    <property type="match status" value="1"/>
</dbReference>
<protein>
    <submittedName>
        <fullName evidence="10">LPXTG cell wall anchor domain-containing protein</fullName>
    </submittedName>
</protein>
<organism evidence="10 11">
    <name type="scientific">Aeromicrobium phragmitis</name>
    <dbReference type="NCBI Taxonomy" id="2478914"/>
    <lineage>
        <taxon>Bacteria</taxon>
        <taxon>Bacillati</taxon>
        <taxon>Actinomycetota</taxon>
        <taxon>Actinomycetes</taxon>
        <taxon>Propionibacteriales</taxon>
        <taxon>Nocardioidaceae</taxon>
        <taxon>Aeromicrobium</taxon>
    </lineage>
</organism>
<dbReference type="CDD" id="cd00063">
    <property type="entry name" value="FN3"/>
    <property type="match status" value="1"/>
</dbReference>
<dbReference type="InterPro" id="IPR012939">
    <property type="entry name" value="Glyco_hydro_92"/>
</dbReference>
<dbReference type="InterPro" id="IPR004843">
    <property type="entry name" value="Calcineurin-like_PHP"/>
</dbReference>
<dbReference type="Pfam" id="PF17678">
    <property type="entry name" value="Glyco_hydro_92N"/>
    <property type="match status" value="1"/>
</dbReference>
<dbReference type="InterPro" id="IPR019931">
    <property type="entry name" value="LPXTG_anchor"/>
</dbReference>
<evidence type="ECO:0000256" key="6">
    <source>
        <dbReference type="SAM" id="Phobius"/>
    </source>
</evidence>
<dbReference type="InterPro" id="IPR014718">
    <property type="entry name" value="GH-type_carb-bd"/>
</dbReference>
<evidence type="ECO:0000256" key="5">
    <source>
        <dbReference type="SAM" id="MobiDB-lite"/>
    </source>
</evidence>
<gene>
    <name evidence="10" type="ORF">D9V41_02975</name>
</gene>
<evidence type="ECO:0000259" key="8">
    <source>
        <dbReference type="PROSITE" id="PS50847"/>
    </source>
</evidence>
<dbReference type="GO" id="GO:0005975">
    <property type="term" value="P:carbohydrate metabolic process"/>
    <property type="evidence" value="ECO:0007669"/>
    <property type="project" value="InterPro"/>
</dbReference>
<name>A0A3L8PPK4_9ACTN</name>
<keyword evidence="4" id="KW-0572">Peptidoglycan-anchor</keyword>
<dbReference type="GO" id="GO:0046872">
    <property type="term" value="F:metal ion binding"/>
    <property type="evidence" value="ECO:0007669"/>
    <property type="project" value="InterPro"/>
</dbReference>
<dbReference type="GO" id="GO:0003993">
    <property type="term" value="F:acid phosphatase activity"/>
    <property type="evidence" value="ECO:0007669"/>
    <property type="project" value="InterPro"/>
</dbReference>
<dbReference type="GO" id="GO:0030246">
    <property type="term" value="F:carbohydrate binding"/>
    <property type="evidence" value="ECO:0007669"/>
    <property type="project" value="InterPro"/>
</dbReference>
<dbReference type="EMBL" id="RDBF01000002">
    <property type="protein sequence ID" value="RLV56759.1"/>
    <property type="molecule type" value="Genomic_DNA"/>
</dbReference>
<keyword evidence="6" id="KW-0472">Membrane</keyword>
<dbReference type="RefSeq" id="WP_121793060.1">
    <property type="nucleotide sequence ID" value="NZ_RDBF01000002.1"/>
</dbReference>
<dbReference type="Pfam" id="PF07971">
    <property type="entry name" value="Glyco_hydro_92"/>
    <property type="match status" value="1"/>
</dbReference>
<evidence type="ECO:0000259" key="9">
    <source>
        <dbReference type="PROSITE" id="PS50853"/>
    </source>
</evidence>
<evidence type="ECO:0000256" key="4">
    <source>
        <dbReference type="ARBA" id="ARBA00023088"/>
    </source>
</evidence>
<dbReference type="OrthoDB" id="9804511at2"/>
<keyword evidence="3 7" id="KW-0732">Signal</keyword>
<dbReference type="GO" id="GO:0000224">
    <property type="term" value="F:peptide-N4-(N-acetyl-beta-glucosaminyl)asparagine amidase activity"/>
    <property type="evidence" value="ECO:0007669"/>
    <property type="project" value="TreeGrafter"/>
</dbReference>
<dbReference type="PROSITE" id="PS50847">
    <property type="entry name" value="GRAM_POS_ANCHORING"/>
    <property type="match status" value="1"/>
</dbReference>
<feature type="region of interest" description="Disordered" evidence="5">
    <location>
        <begin position="781"/>
        <end position="819"/>
    </location>
</feature>
<keyword evidence="1" id="KW-0134">Cell wall</keyword>
<feature type="signal peptide" evidence="7">
    <location>
        <begin position="1"/>
        <end position="41"/>
    </location>
</feature>
<evidence type="ECO:0000256" key="1">
    <source>
        <dbReference type="ARBA" id="ARBA00022512"/>
    </source>
</evidence>
<keyword evidence="6" id="KW-0812">Transmembrane</keyword>
<dbReference type="SUPFAM" id="SSF49363">
    <property type="entry name" value="Purple acid phosphatase, N-terminal domain"/>
    <property type="match status" value="1"/>
</dbReference>
<dbReference type="Gene3D" id="1.20.1610.10">
    <property type="entry name" value="alpha-1,2-mannosidases domains"/>
    <property type="match status" value="1"/>
</dbReference>
<sequence>MPPRLRTFERPPARRRLTAIAAGALASVVPLSLLAVPPATAADLEPFDAVDLFIGTQLDTTQNKSNDAYGNTYPGAAVPFGMVQPSPTTFKRDEPNGLVQEKGGYEYTADQIRGFGMTRYSGSGCHQRFGGYEFPTIPFTGALQDGSLPSLPDTNIGDYFLDFSHDNEEAEPGYYSVTTDNGVTTELTATDRTAVSRFAFPDSGDATLVLDVSGPNNRTYGSEITIDPATNTVSGWMYGADICDNGNHYRAYFSTTYDQPFESYGTWNDGALQPGSASATKDSGGDTGVDFRHDTGGWVTFADGATVTARTGFSYVSVENAGLNRETEADGRSFEEVRGAAKERWVEALGTIDVTGGDAAERTKFYTAMYHSFLHPNIRNDVNGQYLGYDEQVHQVEEGRDFYVNFAGSGWDMYRSQAQLIALTFPEVAADIAQSIVGLTEQTGGWAPGAARMQGDNLQVIIATLDDMGITDYDRETALASMLDTQTVPATKSNRSDAYQYFSTGMIENRKRDFATSRVLEYAVDDFAIAQLAQRLGNQEAYDQFMVRAQNWMNVFDPQTQHIRPRERSGFDRNFDLRNRASDSNGDQFNQSTGYQYGWMVPHNIGTLIEKRGGVEKSMRELDVLMADLDAGAYTQTGNYLSNQPAFYTPWVYNWLQAPHETTDVLYRAVTEMYDTTPSGLPGNDDQGSLSSWYIFANLGIAPTIYGTGDLVVSAPMFEHIVIDPVGSDRVITIDAPGAGTDAKYTTGLSVNGTAQTASWVDAEFVRSGGTLDFEMSAQPGTWGTGADDVPPSHTDGADARNNVGITPDGNGNMGSMDLSDWSFSREALTAAGAAPGATIPHGDTGLEFTWPDTQPGQPDNWIPHGQRIDLGGVTAASLSFLGLSTNGPARGTAVVEYTDGSTQNVEIELTDWAVGAGGGNTELITVGYRNNVNGTSGSGTFRVFGTRPAALDASKQVAAVRLPEGSDRGIMHIFDIATSEEAWEDPDAPKGEPERVVLNPTDDPATSQHVTWRSRSPLPLDGKAEVRPVGGDVVTVEAENQPERSLDGYAVRNHSVRLDDLVPGTEYEYRVASGDNWSQWYTFETPSEDADPFTFLYFGDAQEGIGTVWHNTVDMALEAHPDAELGVYAGDLVNNASNENEWRDWFAGVAGFGDRTNVLATMGNHDTNFERWTDTFEYEANGPIASDAQEYEAEYGAHLEQVLKDSVYYTDYQGVRFITLNANRDDICPLLESGGATSGCDVGRQAWMTAQATWLDRVLRGNPHEWSVVVAHQPVFSTGISGNGLRDESDWRQYMLPVIERHNVDLVLQGHDHTYGRGFHTSTETDMSGVTAGPVYVVSNAGQKQYTLPSETDNIWTRNGAVAVKRAQDTSTYQAIRVDGDTLSYESVVTYTRPGGAATTQVGDTLDSFTITKRDDGAKWVTEQGVDVPDESVEPVNVDRPGPAEFDPETFGEVTWDDDFSTDRLGEYEAYGDRGEAAAELAVDTEAGLLTATAPGRRWSHVSLPVEAGEKFALIVEPERFLGDGSPEDSLFVGLTDGPGDRAHSWYNNSRGRGGLDVVVDGQSQGLSAGVGDRAVTWESGDRFATVVDHGEMRSWIEKDGQWEPIRSGLLPLTMSEEQIEGWAPTFSLRLDAGQMAVDRVTLLQPSEDAEPVEVVPAEVTFTDAAATENDTYTIPESTGVEYVVDDVVVATGTYPGAGEVTVNARATDGYVIAESAQTTWSFAFTDEPAEPGEPGEPGEPNEPGQPGEVVAPSAEDLTDANRGSLQLPDTVVAGETLVGRIDPRHAGSTLHGWMFSEPRALGSATVNAVGEVRYLIPSDVSPGEHRVAVAGADGAVIGWDEVTVVAPDGGPQRSGLLPGTGAQQGAALAALLALAMLAAGAVLWRRRKSA</sequence>
<feature type="region of interest" description="Disordered" evidence="5">
    <location>
        <begin position="835"/>
        <end position="861"/>
    </location>
</feature>
<dbReference type="InterPro" id="IPR050883">
    <property type="entry name" value="PNGase"/>
</dbReference>